<dbReference type="Proteomes" id="UP001177120">
    <property type="component" value="Unassembled WGS sequence"/>
</dbReference>
<sequence>MKNPTGTQSINHLPIRERVDFFRDLPHTAEAPEALPLVVVVFSLHLAWQPTSIHDGFVMPGQFSFHEFLLA</sequence>
<reference evidence="1" key="1">
    <citation type="journal article" date="2024" name="Int. J. Syst. Evol. Microbiol.">
        <title>Polycladomyces zharkentensis sp. nov., a novel thermophilic cellulose- and starch-degrading member of the Bacillota from a geothermal aquifer in Kazakhstan.</title>
        <authorList>
            <person name="Mashzhan A."/>
            <person name="Kistaubayeva A."/>
            <person name="Javier-Lopez R."/>
            <person name="Bissenova U."/>
            <person name="Bissenbay A."/>
            <person name="Birkeland N.K."/>
        </authorList>
    </citation>
    <scope>NUCLEOTIDE SEQUENCE</scope>
    <source>
        <strain evidence="1">ZKZ2T</strain>
    </source>
</reference>
<proteinExistence type="predicted"/>
<evidence type="ECO:0000313" key="2">
    <source>
        <dbReference type="Proteomes" id="UP001177120"/>
    </source>
</evidence>
<evidence type="ECO:0000313" key="1">
    <source>
        <dbReference type="EMBL" id="MBN2907945.1"/>
    </source>
</evidence>
<organism evidence="1 2">
    <name type="scientific">Polycladomyces zharkentensis</name>
    <dbReference type="NCBI Taxonomy" id="2807616"/>
    <lineage>
        <taxon>Bacteria</taxon>
        <taxon>Bacillati</taxon>
        <taxon>Bacillota</taxon>
        <taxon>Bacilli</taxon>
        <taxon>Bacillales</taxon>
        <taxon>Thermoactinomycetaceae</taxon>
        <taxon>Polycladomyces</taxon>
    </lineage>
</organism>
<name>A0ABS2WEF7_9BACL</name>
<protein>
    <submittedName>
        <fullName evidence="1">Uncharacterized protein</fullName>
    </submittedName>
</protein>
<dbReference type="EMBL" id="JAFHAP010000001">
    <property type="protein sequence ID" value="MBN2907945.1"/>
    <property type="molecule type" value="Genomic_DNA"/>
</dbReference>
<keyword evidence="2" id="KW-1185">Reference proteome</keyword>
<dbReference type="RefSeq" id="WP_205492109.1">
    <property type="nucleotide sequence ID" value="NZ_JAFHAP010000001.1"/>
</dbReference>
<comment type="caution">
    <text evidence="1">The sequence shown here is derived from an EMBL/GenBank/DDBJ whole genome shotgun (WGS) entry which is preliminary data.</text>
</comment>
<accession>A0ABS2WEF7</accession>
<gene>
    <name evidence="1" type="ORF">JQC72_00220</name>
</gene>